<keyword evidence="4" id="KW-0282">Flagellum</keyword>
<feature type="domain" description="Flagellar hook-length control protein-like C-terminal" evidence="2">
    <location>
        <begin position="316"/>
        <end position="388"/>
    </location>
</feature>
<dbReference type="PANTHER" id="PTHR37533">
    <property type="entry name" value="FLAGELLAR HOOK-LENGTH CONTROL PROTEIN"/>
    <property type="match status" value="1"/>
</dbReference>
<evidence type="ECO:0000313" key="6">
    <source>
        <dbReference type="Proteomes" id="UP000561726"/>
    </source>
</evidence>
<proteinExistence type="predicted"/>
<organism evidence="3 5">
    <name type="scientific">Cryobacterium roopkundense</name>
    <dbReference type="NCBI Taxonomy" id="1001240"/>
    <lineage>
        <taxon>Bacteria</taxon>
        <taxon>Bacillati</taxon>
        <taxon>Actinomycetota</taxon>
        <taxon>Actinomycetes</taxon>
        <taxon>Micrococcales</taxon>
        <taxon>Microbacteriaceae</taxon>
        <taxon>Cryobacterium</taxon>
    </lineage>
</organism>
<dbReference type="EMBL" id="JPXF01000013">
    <property type="protein sequence ID" value="KGJ79492.1"/>
    <property type="molecule type" value="Genomic_DNA"/>
</dbReference>
<reference evidence="3 5" key="1">
    <citation type="submission" date="2014-08" db="EMBL/GenBank/DDBJ databases">
        <authorList>
            <person name="Sisinthy S."/>
        </authorList>
    </citation>
    <scope>NUCLEOTIDE SEQUENCE [LARGE SCALE GENOMIC DNA]</scope>
    <source>
        <strain evidence="3 5">RuG17</strain>
    </source>
</reference>
<feature type="region of interest" description="Disordered" evidence="1">
    <location>
        <begin position="383"/>
        <end position="435"/>
    </location>
</feature>
<dbReference type="AlphaFoldDB" id="A0A099JPC6"/>
<evidence type="ECO:0000313" key="5">
    <source>
        <dbReference type="Proteomes" id="UP000029864"/>
    </source>
</evidence>
<feature type="compositionally biased region" description="Low complexity" evidence="1">
    <location>
        <begin position="420"/>
        <end position="429"/>
    </location>
</feature>
<evidence type="ECO:0000313" key="3">
    <source>
        <dbReference type="EMBL" id="KGJ79492.1"/>
    </source>
</evidence>
<evidence type="ECO:0000313" key="4">
    <source>
        <dbReference type="EMBL" id="MBB5640821.1"/>
    </source>
</evidence>
<accession>A0A099JPC6</accession>
<name>A0A099JPC6_9MICO</name>
<feature type="compositionally biased region" description="Low complexity" evidence="1">
    <location>
        <begin position="7"/>
        <end position="38"/>
    </location>
</feature>
<dbReference type="PANTHER" id="PTHR37533:SF2">
    <property type="entry name" value="FLAGELLAR HOOK-LENGTH CONTROL PROTEIN"/>
    <property type="match status" value="1"/>
</dbReference>
<feature type="region of interest" description="Disordered" evidence="1">
    <location>
        <begin position="1"/>
        <end position="61"/>
    </location>
</feature>
<sequence>MTLTLNTTPAGSAATSGGQSATAPRPAASDGAAGFAAALQQTGREAREQSPTGRDAADSARVVAPAEVVASCVPVSSGTAASISDSTVAADATPSDGATSDATPSDAKAMLVDAPVTALPTTFAWLALGRSPMADVSGQPAAAEQVAGVPAAQEMTPKTEAGALDAAIGTAEQPAQVPLPVTLAVPAAVPSAGARAAFASLSPSSVAVSFAGGANARSAEPSTPATAARPLCPTPEPYGTPTRAEFLVRPTGSTKAEAVTIVQADVPAPTTVSVPGAATPTAPVAPAAPTASAVPAAPVPLTAQVAKPLFTLSGVKPGEHVLTINVTPENLGPLTVRAHVTGDNIRVELFAPTDLAREALRAILPDLRRDLAGGGLNAQLDLSSQNQASDARADAQASRQQRPPPGARDGPGDEPPPRSPRSFLSSSSSTIDVMA</sequence>
<dbReference type="CDD" id="cd17470">
    <property type="entry name" value="T3SS_Flik_C"/>
    <property type="match status" value="1"/>
</dbReference>
<evidence type="ECO:0000256" key="1">
    <source>
        <dbReference type="SAM" id="MobiDB-lite"/>
    </source>
</evidence>
<dbReference type="Pfam" id="PF02120">
    <property type="entry name" value="Flg_hook"/>
    <property type="match status" value="1"/>
</dbReference>
<feature type="compositionally biased region" description="Low complexity" evidence="1">
    <location>
        <begin position="383"/>
        <end position="401"/>
    </location>
</feature>
<dbReference type="OrthoDB" id="5149615at2"/>
<dbReference type="InterPro" id="IPR052563">
    <property type="entry name" value="FliK"/>
</dbReference>
<keyword evidence="5" id="KW-1185">Reference proteome</keyword>
<dbReference type="Proteomes" id="UP000561726">
    <property type="component" value="Unassembled WGS sequence"/>
</dbReference>
<dbReference type="STRING" id="1001240.GY21_04815"/>
<feature type="region of interest" description="Disordered" evidence="1">
    <location>
        <begin position="83"/>
        <end position="104"/>
    </location>
</feature>
<evidence type="ECO:0000259" key="2">
    <source>
        <dbReference type="Pfam" id="PF02120"/>
    </source>
</evidence>
<comment type="caution">
    <text evidence="3">The sequence shown here is derived from an EMBL/GenBank/DDBJ whole genome shotgun (WGS) entry which is preliminary data.</text>
</comment>
<gene>
    <name evidence="4" type="ORF">BJ997_001369</name>
    <name evidence="3" type="ORF">GY21_04815</name>
</gene>
<dbReference type="InterPro" id="IPR038610">
    <property type="entry name" value="FliK-like_C_sf"/>
</dbReference>
<dbReference type="EMBL" id="JACHBQ010000001">
    <property type="protein sequence ID" value="MBB5640821.1"/>
    <property type="molecule type" value="Genomic_DNA"/>
</dbReference>
<keyword evidence="4" id="KW-0966">Cell projection</keyword>
<dbReference type="InterPro" id="IPR021136">
    <property type="entry name" value="Flagellar_hook_control-like_C"/>
</dbReference>
<dbReference type="eggNOG" id="COG3144">
    <property type="taxonomic scope" value="Bacteria"/>
</dbReference>
<feature type="region of interest" description="Disordered" evidence="1">
    <location>
        <begin position="215"/>
        <end position="240"/>
    </location>
</feature>
<dbReference type="Gene3D" id="3.30.750.140">
    <property type="match status" value="1"/>
</dbReference>
<dbReference type="Proteomes" id="UP000029864">
    <property type="component" value="Unassembled WGS sequence"/>
</dbReference>
<protein>
    <submittedName>
        <fullName evidence="4">Flagellar hook-length control protein FliK</fullName>
    </submittedName>
</protein>
<reference evidence="4 6" key="2">
    <citation type="submission" date="2020-08" db="EMBL/GenBank/DDBJ databases">
        <title>Sequencing the genomes of 1000 actinobacteria strains.</title>
        <authorList>
            <person name="Klenk H.-P."/>
        </authorList>
    </citation>
    <scope>NUCLEOTIDE SEQUENCE [LARGE SCALE GENOMIC DNA]</scope>
    <source>
        <strain evidence="4 6">DSM 21065</strain>
    </source>
</reference>
<dbReference type="RefSeq" id="WP_052541985.1">
    <property type="nucleotide sequence ID" value="NZ_JACHBQ010000001.1"/>
</dbReference>
<keyword evidence="4" id="KW-0969">Cilium</keyword>